<sequence length="107" mass="11909">MKLTNDEKILQEIVKRAWEDLDFKRNLIANPVETIEKFIGRPINLPQEKTLSVVDQTNSSVIYINLPAKLDLEDMELNEDQLDAVSGGDGIVIVKPNNAEGNIFGGS</sequence>
<evidence type="ECO:0000313" key="2">
    <source>
        <dbReference type="Proteomes" id="UP000516438"/>
    </source>
</evidence>
<name>A0A7H1DXI0_9FLAO</name>
<dbReference type="InterPro" id="IPR022513">
    <property type="entry name" value="TOMM_pelo"/>
</dbReference>
<organism evidence="1 2">
    <name type="scientific">Chryseobacterium manosquense</name>
    <dbReference type="NCBI Taxonomy" id="2754694"/>
    <lineage>
        <taxon>Bacteria</taxon>
        <taxon>Pseudomonadati</taxon>
        <taxon>Bacteroidota</taxon>
        <taxon>Flavobacteriia</taxon>
        <taxon>Flavobacteriales</taxon>
        <taxon>Weeksellaceae</taxon>
        <taxon>Chryseobacterium group</taxon>
        <taxon>Chryseobacterium</taxon>
    </lineage>
</organism>
<dbReference type="AlphaFoldDB" id="A0A7H1DXI0"/>
<evidence type="ECO:0000313" key="1">
    <source>
        <dbReference type="EMBL" id="QNS41688.1"/>
    </source>
</evidence>
<dbReference type="SUPFAM" id="SSF56209">
    <property type="entry name" value="Nitrile hydratase alpha chain"/>
    <property type="match status" value="1"/>
</dbReference>
<protein>
    <submittedName>
        <fullName evidence="1">NHLP leader peptide family natural product</fullName>
    </submittedName>
</protein>
<accession>A0A7H1DXI0</accession>
<dbReference type="GO" id="GO:0003824">
    <property type="term" value="F:catalytic activity"/>
    <property type="evidence" value="ECO:0007669"/>
    <property type="project" value="InterPro"/>
</dbReference>
<dbReference type="RefSeq" id="WP_188321444.1">
    <property type="nucleotide sequence ID" value="NZ_CP060203.1"/>
</dbReference>
<reference evidence="1 2" key="1">
    <citation type="submission" date="2020-07" db="EMBL/GenBank/DDBJ databases">
        <title>Complete genome and description of Chryseobacterium manosquense strain Marseille-Q2069 sp. nov.</title>
        <authorList>
            <person name="Boxberger M."/>
        </authorList>
    </citation>
    <scope>NUCLEOTIDE SEQUENCE [LARGE SCALE GENOMIC DNA]</scope>
    <source>
        <strain evidence="1 2">Marseille-Q2069</strain>
    </source>
</reference>
<keyword evidence="2" id="KW-1185">Reference proteome</keyword>
<dbReference type="InterPro" id="IPR036648">
    <property type="entry name" value="CN_Hdrase_a/SCN_Hdrase_g_sf"/>
</dbReference>
<dbReference type="EMBL" id="CP060203">
    <property type="protein sequence ID" value="QNS41688.1"/>
    <property type="molecule type" value="Genomic_DNA"/>
</dbReference>
<dbReference type="Gene3D" id="3.90.330.10">
    <property type="entry name" value="Nitrile hydratase alpha /Thiocyanate hydrolase gamma"/>
    <property type="match status" value="1"/>
</dbReference>
<dbReference type="NCBIfam" id="TIGR03793">
    <property type="entry name" value="leader_NHLP"/>
    <property type="match status" value="1"/>
</dbReference>
<dbReference type="GO" id="GO:0046914">
    <property type="term" value="F:transition metal ion binding"/>
    <property type="evidence" value="ECO:0007669"/>
    <property type="project" value="InterPro"/>
</dbReference>
<dbReference type="KEGG" id="cmaq:H0S70_01455"/>
<gene>
    <name evidence="1" type="ORF">H0S70_01455</name>
</gene>
<proteinExistence type="predicted"/>
<dbReference type="Proteomes" id="UP000516438">
    <property type="component" value="Chromosome"/>
</dbReference>